<dbReference type="InterPro" id="IPR012337">
    <property type="entry name" value="RNaseH-like_sf"/>
</dbReference>
<protein>
    <submittedName>
        <fullName evidence="2">Transposase family protein</fullName>
    </submittedName>
</protein>
<evidence type="ECO:0000259" key="1">
    <source>
        <dbReference type="Pfam" id="PF13546"/>
    </source>
</evidence>
<dbReference type="STRING" id="864069.MicloDRAFT_00026750"/>
<dbReference type="Proteomes" id="UP000003947">
    <property type="component" value="Unassembled WGS sequence"/>
</dbReference>
<dbReference type="PANTHER" id="PTHR33627">
    <property type="entry name" value="TRANSPOSASE"/>
    <property type="match status" value="1"/>
</dbReference>
<dbReference type="NCBIfam" id="NF033540">
    <property type="entry name" value="transpos_IS701"/>
    <property type="match status" value="1"/>
</dbReference>
<organism evidence="2 3">
    <name type="scientific">Microvirga lotononidis</name>
    <dbReference type="NCBI Taxonomy" id="864069"/>
    <lineage>
        <taxon>Bacteria</taxon>
        <taxon>Pseudomonadati</taxon>
        <taxon>Pseudomonadota</taxon>
        <taxon>Alphaproteobacteria</taxon>
        <taxon>Hyphomicrobiales</taxon>
        <taxon>Methylobacteriaceae</taxon>
        <taxon>Microvirga</taxon>
    </lineage>
</organism>
<dbReference type="EMBL" id="JH660643">
    <property type="protein sequence ID" value="EIM28626.1"/>
    <property type="molecule type" value="Genomic_DNA"/>
</dbReference>
<reference evidence="2 3" key="1">
    <citation type="submission" date="2012-02" db="EMBL/GenBank/DDBJ databases">
        <title>Improved High-Quality Draft sequence of Microvirga sp. WSM3557.</title>
        <authorList>
            <consortium name="US DOE Joint Genome Institute"/>
            <person name="Lucas S."/>
            <person name="Han J."/>
            <person name="Lapidus A."/>
            <person name="Cheng J.-F."/>
            <person name="Goodwin L."/>
            <person name="Pitluck S."/>
            <person name="Peters L."/>
            <person name="Zhang X."/>
            <person name="Detter J.C."/>
            <person name="Han C."/>
            <person name="Tapia R."/>
            <person name="Land M."/>
            <person name="Hauser L."/>
            <person name="Kyrpides N."/>
            <person name="Ivanova N."/>
            <person name="Pagani I."/>
            <person name="Brau L."/>
            <person name="Yates R."/>
            <person name="O'Hara G."/>
            <person name="Rui T."/>
            <person name="Howieson J."/>
            <person name="Reeve W."/>
            <person name="Woyke T."/>
        </authorList>
    </citation>
    <scope>NUCLEOTIDE SEQUENCE [LARGE SCALE GENOMIC DNA]</scope>
    <source>
        <strain evidence="2 3">WSM3557</strain>
    </source>
</reference>
<dbReference type="HOGENOM" id="CLU_033141_3_0_5"/>
<sequence>MSTSVAWEHELQSWLEPFLKPLSHPARRRMCPLYVAGLIGPGERKSLQPMAARVAPADYDQLHHFVAVGPWDEAPLEAELLAQANGLVGGPDAILVIDDTALLKKGTHSVGVTSQYAGVVGKNANCQSLVSLTLAKGEVPVPIVLRLFLPDTWIKDPERLQQAGVPEAFWTQRTKPEIALEELKRLLQAGVSFGAVLADAGYGISAPFRQALSALGLLWAVGIPRIQKVYTADVQMITPLPSRGRPRTRLIPDQEAIAAEAMLATASWRQVTWRRGTKGPLKAKFAAVRVRVADGPEVRLQGRTGQHLPGDEVWLVGEHRSSGECKYYLSNLPPDTALKQLASLIKARWMCEQAHQQLKEELGLDHFEGRSWRGLHRHALMTLIAYLFLQHLRLQAAKVDLFRERYCWRMPHAGTGAIMSLVNVDCRVRASGVSANQAPSRMRFMAAAVSTCCRCVLANPM</sequence>
<dbReference type="AlphaFoldDB" id="I4YXD4"/>
<dbReference type="RefSeq" id="WP_009491816.1">
    <property type="nucleotide sequence ID" value="NZ_CP141049.1"/>
</dbReference>
<name>I4YXD4_9HYPH</name>
<dbReference type="PATRIC" id="fig|864069.3.peg.2885"/>
<gene>
    <name evidence="2" type="ORF">MicloDRAFT_00026750</name>
</gene>
<dbReference type="PANTHER" id="PTHR33627:SF1">
    <property type="entry name" value="TRANSPOSASE"/>
    <property type="match status" value="1"/>
</dbReference>
<dbReference type="eggNOG" id="COG5659">
    <property type="taxonomic scope" value="Bacteria"/>
</dbReference>
<proteinExistence type="predicted"/>
<accession>I4YXD4</accession>
<dbReference type="Pfam" id="PF13546">
    <property type="entry name" value="DDE_5"/>
    <property type="match status" value="1"/>
</dbReference>
<dbReference type="InterPro" id="IPR038721">
    <property type="entry name" value="IS701-like_DDE_dom"/>
</dbReference>
<keyword evidence="3" id="KW-1185">Reference proteome</keyword>
<dbReference type="SUPFAM" id="SSF53098">
    <property type="entry name" value="Ribonuclease H-like"/>
    <property type="match status" value="1"/>
</dbReference>
<feature type="domain" description="Transposase IS701-like DDE" evidence="1">
    <location>
        <begin position="17"/>
        <end position="280"/>
    </location>
</feature>
<evidence type="ECO:0000313" key="2">
    <source>
        <dbReference type="EMBL" id="EIM28626.1"/>
    </source>
</evidence>
<evidence type="ECO:0000313" key="3">
    <source>
        <dbReference type="Proteomes" id="UP000003947"/>
    </source>
</evidence>
<dbReference type="InterPro" id="IPR039365">
    <property type="entry name" value="IS701-like"/>
</dbReference>